<dbReference type="GO" id="GO:0005524">
    <property type="term" value="F:ATP binding"/>
    <property type="evidence" value="ECO:0007669"/>
    <property type="project" value="UniProtKB-UniRule"/>
</dbReference>
<dbReference type="InterPro" id="IPR008271">
    <property type="entry name" value="Ser/Thr_kinase_AS"/>
</dbReference>
<organism evidence="15 16">
    <name type="scientific">Actinia tenebrosa</name>
    <name type="common">Australian red waratah sea anemone</name>
    <dbReference type="NCBI Taxonomy" id="6105"/>
    <lineage>
        <taxon>Eukaryota</taxon>
        <taxon>Metazoa</taxon>
        <taxon>Cnidaria</taxon>
        <taxon>Anthozoa</taxon>
        <taxon>Hexacorallia</taxon>
        <taxon>Actiniaria</taxon>
        <taxon>Actiniidae</taxon>
        <taxon>Actinia</taxon>
    </lineage>
</organism>
<keyword evidence="8 11" id="KW-0067">ATP-binding</keyword>
<dbReference type="KEGG" id="aten:116298865"/>
<evidence type="ECO:0000256" key="10">
    <source>
        <dbReference type="ARBA" id="ARBA00048679"/>
    </source>
</evidence>
<keyword evidence="5" id="KW-0808">Transferase</keyword>
<dbReference type="Gene3D" id="2.30.29.30">
    <property type="entry name" value="Pleckstrin-homology domain (PH domain)/Phosphotyrosine-binding domain (PTB)"/>
    <property type="match status" value="1"/>
</dbReference>
<dbReference type="PANTHER" id="PTHR24356:SF163">
    <property type="entry name" value="3-PHOSPHOINOSITIDE-DEPENDENT PROTEIN KINASE 1-RELATED"/>
    <property type="match status" value="1"/>
</dbReference>
<gene>
    <name evidence="16" type="primary">LOC116298865</name>
</gene>
<keyword evidence="6 11" id="KW-0547">Nucleotide-binding</keyword>
<dbReference type="RefSeq" id="XP_031563299.1">
    <property type="nucleotide sequence ID" value="XM_031707439.1"/>
</dbReference>
<dbReference type="InterPro" id="IPR011009">
    <property type="entry name" value="Kinase-like_dom_sf"/>
</dbReference>
<keyword evidence="4 12" id="KW-0723">Serine/threonine-protein kinase</keyword>
<evidence type="ECO:0000313" key="16">
    <source>
        <dbReference type="RefSeq" id="XP_031563299.1"/>
    </source>
</evidence>
<name>A0A6P8I406_ACTTE</name>
<proteinExistence type="inferred from homology"/>
<accession>A0A6P8I406</accession>
<evidence type="ECO:0000259" key="14">
    <source>
        <dbReference type="PROSITE" id="PS50011"/>
    </source>
</evidence>
<dbReference type="PANTHER" id="PTHR24356">
    <property type="entry name" value="SERINE/THREONINE-PROTEIN KINASE"/>
    <property type="match status" value="1"/>
</dbReference>
<comment type="catalytic activity">
    <reaction evidence="10">
        <text>L-seryl-[protein] + ATP = O-phospho-L-seryl-[protein] + ADP + H(+)</text>
        <dbReference type="Rhea" id="RHEA:17989"/>
        <dbReference type="Rhea" id="RHEA-COMP:9863"/>
        <dbReference type="Rhea" id="RHEA-COMP:11604"/>
        <dbReference type="ChEBI" id="CHEBI:15378"/>
        <dbReference type="ChEBI" id="CHEBI:29999"/>
        <dbReference type="ChEBI" id="CHEBI:30616"/>
        <dbReference type="ChEBI" id="CHEBI:83421"/>
        <dbReference type="ChEBI" id="CHEBI:456216"/>
        <dbReference type="EC" id="2.7.11.1"/>
    </reaction>
</comment>
<dbReference type="InterPro" id="IPR000719">
    <property type="entry name" value="Prot_kinase_dom"/>
</dbReference>
<evidence type="ECO:0000256" key="12">
    <source>
        <dbReference type="RuleBase" id="RU000304"/>
    </source>
</evidence>
<evidence type="ECO:0000256" key="2">
    <source>
        <dbReference type="ARBA" id="ARBA00012513"/>
    </source>
</evidence>
<protein>
    <recommendedName>
        <fullName evidence="3">3-phosphoinositide-dependent protein kinase 1</fullName>
        <ecNumber evidence="2">2.7.11.1</ecNumber>
    </recommendedName>
</protein>
<dbReference type="SUPFAM" id="SSF50729">
    <property type="entry name" value="PH domain-like"/>
    <property type="match status" value="1"/>
</dbReference>
<keyword evidence="7" id="KW-0418">Kinase</keyword>
<comment type="catalytic activity">
    <reaction evidence="9">
        <text>L-threonyl-[protein] + ATP = O-phospho-L-threonyl-[protein] + ADP + H(+)</text>
        <dbReference type="Rhea" id="RHEA:46608"/>
        <dbReference type="Rhea" id="RHEA-COMP:11060"/>
        <dbReference type="Rhea" id="RHEA-COMP:11605"/>
        <dbReference type="ChEBI" id="CHEBI:15378"/>
        <dbReference type="ChEBI" id="CHEBI:30013"/>
        <dbReference type="ChEBI" id="CHEBI:30616"/>
        <dbReference type="ChEBI" id="CHEBI:61977"/>
        <dbReference type="ChEBI" id="CHEBI:456216"/>
        <dbReference type="EC" id="2.7.11.1"/>
    </reaction>
</comment>
<dbReference type="SUPFAM" id="SSF56112">
    <property type="entry name" value="Protein kinase-like (PK-like)"/>
    <property type="match status" value="1"/>
</dbReference>
<feature type="domain" description="Protein kinase" evidence="14">
    <location>
        <begin position="32"/>
        <end position="290"/>
    </location>
</feature>
<dbReference type="SMART" id="SM00220">
    <property type="entry name" value="S_TKc"/>
    <property type="match status" value="1"/>
</dbReference>
<evidence type="ECO:0000256" key="7">
    <source>
        <dbReference type="ARBA" id="ARBA00022777"/>
    </source>
</evidence>
<feature type="region of interest" description="Disordered" evidence="13">
    <location>
        <begin position="1"/>
        <end position="23"/>
    </location>
</feature>
<evidence type="ECO:0000256" key="5">
    <source>
        <dbReference type="ARBA" id="ARBA00022679"/>
    </source>
</evidence>
<dbReference type="InterPro" id="IPR050236">
    <property type="entry name" value="Ser_Thr_kinase_AGC"/>
</dbReference>
<dbReference type="FunCoup" id="A0A6P8I406">
    <property type="interactions" value="2307"/>
</dbReference>
<dbReference type="InterPro" id="IPR033931">
    <property type="entry name" value="PDK1-typ_PH"/>
</dbReference>
<dbReference type="CDD" id="cd01262">
    <property type="entry name" value="PH_PDK1"/>
    <property type="match status" value="1"/>
</dbReference>
<evidence type="ECO:0000256" key="1">
    <source>
        <dbReference type="ARBA" id="ARBA00010006"/>
    </source>
</evidence>
<dbReference type="PROSITE" id="PS00108">
    <property type="entry name" value="PROTEIN_KINASE_ST"/>
    <property type="match status" value="1"/>
</dbReference>
<dbReference type="Gene3D" id="1.10.510.10">
    <property type="entry name" value="Transferase(Phosphotransferase) domain 1"/>
    <property type="match status" value="1"/>
</dbReference>
<evidence type="ECO:0000256" key="9">
    <source>
        <dbReference type="ARBA" id="ARBA00047899"/>
    </source>
</evidence>
<evidence type="ECO:0000313" key="15">
    <source>
        <dbReference type="Proteomes" id="UP000515163"/>
    </source>
</evidence>
<dbReference type="GO" id="GO:0004674">
    <property type="term" value="F:protein serine/threonine kinase activity"/>
    <property type="evidence" value="ECO:0007669"/>
    <property type="project" value="UniProtKB-KW"/>
</dbReference>
<comment type="similarity">
    <text evidence="1">Belongs to the protein kinase superfamily. AGC Ser/Thr protein kinase family. PDPK1 subfamily.</text>
</comment>
<dbReference type="FunFam" id="1.10.510.10:FF:000163">
    <property type="entry name" value="3-phosphoinositide-dependent protein kinase 1"/>
    <property type="match status" value="1"/>
</dbReference>
<evidence type="ECO:0000256" key="13">
    <source>
        <dbReference type="SAM" id="MobiDB-lite"/>
    </source>
</evidence>
<dbReference type="PROSITE" id="PS50011">
    <property type="entry name" value="PROTEIN_KINASE_DOM"/>
    <property type="match status" value="1"/>
</dbReference>
<evidence type="ECO:0000256" key="6">
    <source>
        <dbReference type="ARBA" id="ARBA00022741"/>
    </source>
</evidence>
<dbReference type="Pfam" id="PF00069">
    <property type="entry name" value="Pkinase"/>
    <property type="match status" value="1"/>
</dbReference>
<dbReference type="InterPro" id="IPR011993">
    <property type="entry name" value="PH-like_dom_sf"/>
</dbReference>
<reference evidence="16" key="1">
    <citation type="submission" date="2025-08" db="UniProtKB">
        <authorList>
            <consortium name="RefSeq"/>
        </authorList>
    </citation>
    <scope>IDENTIFICATION</scope>
    <source>
        <tissue evidence="16">Tentacle</tissue>
    </source>
</reference>
<evidence type="ECO:0000256" key="4">
    <source>
        <dbReference type="ARBA" id="ARBA00022527"/>
    </source>
</evidence>
<dbReference type="Proteomes" id="UP000515163">
    <property type="component" value="Unplaced"/>
</dbReference>
<dbReference type="EC" id="2.7.11.1" evidence="2"/>
<dbReference type="CDD" id="cd05581">
    <property type="entry name" value="STKc_PDK1"/>
    <property type="match status" value="1"/>
</dbReference>
<evidence type="ECO:0000256" key="3">
    <source>
        <dbReference type="ARBA" id="ARBA00018538"/>
    </source>
</evidence>
<dbReference type="GO" id="GO:0035556">
    <property type="term" value="P:intracellular signal transduction"/>
    <property type="evidence" value="ECO:0007669"/>
    <property type="project" value="TreeGrafter"/>
</dbReference>
<dbReference type="FunFam" id="3.30.200.20:FF:000191">
    <property type="entry name" value="3-phosphoinositide-dependent protein kinase 2-like"/>
    <property type="match status" value="1"/>
</dbReference>
<dbReference type="InterPro" id="IPR017441">
    <property type="entry name" value="Protein_kinase_ATP_BS"/>
</dbReference>
<feature type="binding site" evidence="11">
    <location>
        <position position="61"/>
    </location>
    <ligand>
        <name>ATP</name>
        <dbReference type="ChEBI" id="CHEBI:30616"/>
    </ligand>
</feature>
<feature type="compositionally biased region" description="Polar residues" evidence="13">
    <location>
        <begin position="8"/>
        <end position="19"/>
    </location>
</feature>
<dbReference type="GeneID" id="116298865"/>
<dbReference type="Gene3D" id="3.30.200.20">
    <property type="entry name" value="Phosphorylase Kinase, domain 1"/>
    <property type="match status" value="1"/>
</dbReference>
<dbReference type="AlphaFoldDB" id="A0A6P8I406"/>
<evidence type="ECO:0000256" key="8">
    <source>
        <dbReference type="ARBA" id="ARBA00022840"/>
    </source>
</evidence>
<evidence type="ECO:0000256" key="11">
    <source>
        <dbReference type="PROSITE-ProRule" id="PRU10141"/>
    </source>
</evidence>
<dbReference type="OrthoDB" id="347657at2759"/>
<dbReference type="Pfam" id="PF14593">
    <property type="entry name" value="PH_3"/>
    <property type="match status" value="1"/>
</dbReference>
<dbReference type="InterPro" id="IPR039046">
    <property type="entry name" value="PDPK1"/>
</dbReference>
<sequence>METKEPMSSESPASPTTNEVKPILKKKRPEDFKFGKILGEGSYSTVYVALEKATGKEYAIKVLEKRHMIREKKVPQVQREKEVLSKLNHPFFVKLYFTFQDKEKLYFGLSYAKKGELLPYINKLGAFDETCTQFYSAEIISALEHLHSLHIIHRDLKPENILLDEKMHIQITDFGTAKILNDNDKGRNSFVGTAQYVSPELLTDKRACKSSDIWALGCIIYQLLSGLPPFRAGNEYQIFQKIIKLEYDFPSGFPSVPKDLVEEILHLDPTKRLGCEECGGFEALRSHPFYEGIDWEELPNTSPPELLPYLPATSSDDEEHRSKYKSDFIDNGVDEFDDTLLARFGLSDENLHNKPKEKNFLGLTTTEVEERLQKQARESPWHPYVENNLIIKTAILDKRKGLFAKRRQMILTEGPHLYYVDTSAMVLKGQIPWTKELRAEAKSFKVFFVHTPVKTYYLEDFKGFAVDWVKKIHEVHEYYFGASSCQSPSNKRNNSNS</sequence>
<dbReference type="PROSITE" id="PS00107">
    <property type="entry name" value="PROTEIN_KINASE_ATP"/>
    <property type="match status" value="1"/>
</dbReference>
<dbReference type="InParanoid" id="A0A6P8I406"/>
<keyword evidence="15" id="KW-1185">Reference proteome</keyword>